<dbReference type="AlphaFoldDB" id="A0A8K0TAY9"/>
<evidence type="ECO:0000256" key="1">
    <source>
        <dbReference type="SAM" id="SignalP"/>
    </source>
</evidence>
<organism evidence="3 4">
    <name type="scientific">Plectosphaerella cucumerina</name>
    <dbReference type="NCBI Taxonomy" id="40658"/>
    <lineage>
        <taxon>Eukaryota</taxon>
        <taxon>Fungi</taxon>
        <taxon>Dikarya</taxon>
        <taxon>Ascomycota</taxon>
        <taxon>Pezizomycotina</taxon>
        <taxon>Sordariomycetes</taxon>
        <taxon>Hypocreomycetidae</taxon>
        <taxon>Glomerellales</taxon>
        <taxon>Plectosphaerellaceae</taxon>
        <taxon>Plectosphaerella</taxon>
    </lineage>
</organism>
<accession>A0A8K0TAY9</accession>
<dbReference type="EMBL" id="JAGPXD010000005">
    <property type="protein sequence ID" value="KAH7354138.1"/>
    <property type="molecule type" value="Genomic_DNA"/>
</dbReference>
<gene>
    <name evidence="3" type="ORF">B0T11DRAFT_332006</name>
</gene>
<feature type="signal peptide" evidence="1">
    <location>
        <begin position="1"/>
        <end position="24"/>
    </location>
</feature>
<comment type="caution">
    <text evidence="3">The sequence shown here is derived from an EMBL/GenBank/DDBJ whole genome shotgun (WGS) entry which is preliminary data.</text>
</comment>
<evidence type="ECO:0000313" key="4">
    <source>
        <dbReference type="Proteomes" id="UP000813385"/>
    </source>
</evidence>
<keyword evidence="4" id="KW-1185">Reference proteome</keyword>
<protein>
    <recommendedName>
        <fullName evidence="2">Ecp2 effector protein-like domain-containing protein</fullName>
    </recommendedName>
</protein>
<dbReference type="OrthoDB" id="10471807at2759"/>
<proteinExistence type="predicted"/>
<reference evidence="3" key="1">
    <citation type="journal article" date="2021" name="Nat. Commun.">
        <title>Genetic determinants of endophytism in the Arabidopsis root mycobiome.</title>
        <authorList>
            <person name="Mesny F."/>
            <person name="Miyauchi S."/>
            <person name="Thiergart T."/>
            <person name="Pickel B."/>
            <person name="Atanasova L."/>
            <person name="Karlsson M."/>
            <person name="Huettel B."/>
            <person name="Barry K.W."/>
            <person name="Haridas S."/>
            <person name="Chen C."/>
            <person name="Bauer D."/>
            <person name="Andreopoulos W."/>
            <person name="Pangilinan J."/>
            <person name="LaButti K."/>
            <person name="Riley R."/>
            <person name="Lipzen A."/>
            <person name="Clum A."/>
            <person name="Drula E."/>
            <person name="Henrissat B."/>
            <person name="Kohler A."/>
            <person name="Grigoriev I.V."/>
            <person name="Martin F.M."/>
            <person name="Hacquard S."/>
        </authorList>
    </citation>
    <scope>NUCLEOTIDE SEQUENCE</scope>
    <source>
        <strain evidence="3">MPI-CAGE-AT-0016</strain>
    </source>
</reference>
<feature type="domain" description="Ecp2 effector protein-like" evidence="2">
    <location>
        <begin position="71"/>
        <end position="170"/>
    </location>
</feature>
<sequence length="185" mass="19705">MVTYRLTLAALAMATLSLASAVTANDSCHPAAAPFPGATCRTVTKPDGTETTIYLSGLFTPGSPSESTGRCNADKTIFSGKSTNPEAPLASDCEALRVWLDENPGTFAVEPRVGEWMPLASLDTCGFVAKPVLDNVEVFMASDDMARLVEESLEKRVIDGRLDVLGRTVCEISSVDWRISGIKSD</sequence>
<evidence type="ECO:0000259" key="2">
    <source>
        <dbReference type="Pfam" id="PF14856"/>
    </source>
</evidence>
<dbReference type="Proteomes" id="UP000813385">
    <property type="component" value="Unassembled WGS sequence"/>
</dbReference>
<dbReference type="InterPro" id="IPR029226">
    <property type="entry name" value="Ecp2-like"/>
</dbReference>
<feature type="chain" id="PRO_5035426914" description="Ecp2 effector protein-like domain-containing protein" evidence="1">
    <location>
        <begin position="25"/>
        <end position="185"/>
    </location>
</feature>
<keyword evidence="1" id="KW-0732">Signal</keyword>
<evidence type="ECO:0000313" key="3">
    <source>
        <dbReference type="EMBL" id="KAH7354138.1"/>
    </source>
</evidence>
<name>A0A8K0TAY9_9PEZI</name>
<dbReference type="Pfam" id="PF14856">
    <property type="entry name" value="Hce2"/>
    <property type="match status" value="1"/>
</dbReference>